<feature type="binding site" evidence="15">
    <location>
        <position position="469"/>
    </location>
    <ligand>
        <name>Mg(2+)</name>
        <dbReference type="ChEBI" id="CHEBI:18420"/>
        <note>shared with alpha subunit</note>
    </ligand>
</feature>
<accession>A0A7D4QBJ2</accession>
<keyword evidence="7 15" id="KW-0479">Metal-binding</keyword>
<evidence type="ECO:0000256" key="3">
    <source>
        <dbReference type="ARBA" id="ARBA00011209"/>
    </source>
</evidence>
<evidence type="ECO:0000256" key="13">
    <source>
        <dbReference type="ARBA" id="ARBA00023146"/>
    </source>
</evidence>
<sequence>MKISYNWLKEFIATDKTPAEISTILTGTGLEVESLEKVQAIPGGLEGLVIGYVKECTDHPNSDHLHLTKVDVGGAEDLSIVCGAHNVAAGQKVVVATVGTTVHPTAGEPFKINKSKIRGEVSEGMICAEDEIGLGTDHDGIMVLDADAVVGTPAKDYFKLNDDYMYEIGLTPNRADAASHLGTARDVAAFLKIAVTRPDVSAFKVDNHDLNIAVEVQNTASAPRYSGLTMTGLEVKESPQWLKERLAVIGVRSINNVVDVTNYVLHELGQPLHAFDADAIAGDKVIVKNCPEGTPFTTLDEVERKLHADDLMISNADEPMCIAGVFGGTKSGVKASTTSIFLESAYFNSVAVRKTSKRFGLKTDASFRFERGTDPDMTVFALKRAALLIQQVAGGKVSSEIFDNYPAPVAPFEVEVSYKNIHRLIGKEITHDEIRGIITALDIRIVNETEEGLSLKVPPYRVDVTRDVDVIEEILRIYGYNNIEIPTQIRASLNNASRPEKDTVQNAISEWLTANGFNEIMSNSLTKSSYYDNLDNLVKILNPLSSDLDVMRGTMLYSGLEAVAYNANRRNGNLKLYEFGKTYHVAEDKYKEDQHFAIFMTGNNQAEQWNQQVKPVSFYNLKAVVDGLLERMNIKDFVTEEPTCSKLAYGLQYTRGNKRLVKFGAVNGASLKKADVDQSVFHADFNFDYILQLVKKNVITNQDIPKFPSVRRDLSMLVDKAITFNQLKQIAQKTERKLIKEVNVFDVYEGDKLPAGKKSYALSFIIQDDEKTLTDKAIESLMQKLIYNLSNQANAEIRNK</sequence>
<comment type="catalytic activity">
    <reaction evidence="14 15">
        <text>tRNA(Phe) + L-phenylalanine + ATP = L-phenylalanyl-tRNA(Phe) + AMP + diphosphate + H(+)</text>
        <dbReference type="Rhea" id="RHEA:19413"/>
        <dbReference type="Rhea" id="RHEA-COMP:9668"/>
        <dbReference type="Rhea" id="RHEA-COMP:9699"/>
        <dbReference type="ChEBI" id="CHEBI:15378"/>
        <dbReference type="ChEBI" id="CHEBI:30616"/>
        <dbReference type="ChEBI" id="CHEBI:33019"/>
        <dbReference type="ChEBI" id="CHEBI:58095"/>
        <dbReference type="ChEBI" id="CHEBI:78442"/>
        <dbReference type="ChEBI" id="CHEBI:78531"/>
        <dbReference type="ChEBI" id="CHEBI:456215"/>
        <dbReference type="EC" id="6.1.1.20"/>
    </reaction>
</comment>
<dbReference type="GO" id="GO:0004826">
    <property type="term" value="F:phenylalanine-tRNA ligase activity"/>
    <property type="evidence" value="ECO:0007669"/>
    <property type="project" value="UniProtKB-UniRule"/>
</dbReference>
<dbReference type="Pfam" id="PF03483">
    <property type="entry name" value="B3_4"/>
    <property type="match status" value="1"/>
</dbReference>
<dbReference type="Pfam" id="PF03484">
    <property type="entry name" value="B5"/>
    <property type="match status" value="1"/>
</dbReference>
<dbReference type="Pfam" id="PF01588">
    <property type="entry name" value="tRNA_bind"/>
    <property type="match status" value="1"/>
</dbReference>
<dbReference type="Gene3D" id="3.30.70.380">
    <property type="entry name" value="Ferrodoxin-fold anticodon-binding domain"/>
    <property type="match status" value="1"/>
</dbReference>
<evidence type="ECO:0000256" key="1">
    <source>
        <dbReference type="ARBA" id="ARBA00004496"/>
    </source>
</evidence>
<feature type="binding site" evidence="15">
    <location>
        <position position="472"/>
    </location>
    <ligand>
        <name>Mg(2+)</name>
        <dbReference type="ChEBI" id="CHEBI:18420"/>
        <note>shared with alpha subunit</note>
    </ligand>
</feature>
<dbReference type="Proteomes" id="UP000505355">
    <property type="component" value="Chromosome"/>
</dbReference>
<dbReference type="InterPro" id="IPR033714">
    <property type="entry name" value="tRNA_bind_bactPheRS"/>
</dbReference>
<dbReference type="InterPro" id="IPR036690">
    <property type="entry name" value="Fdx_antiC-bd_sf"/>
</dbReference>
<dbReference type="HAMAP" id="MF_00283">
    <property type="entry name" value="Phe_tRNA_synth_beta1"/>
    <property type="match status" value="1"/>
</dbReference>
<keyword evidence="5 16" id="KW-0820">tRNA-binding</keyword>
<dbReference type="InterPro" id="IPR005121">
    <property type="entry name" value="Fdx_antiC-bd"/>
</dbReference>
<organism evidence="20 21">
    <name type="scientific">Mucilaginibacter mali</name>
    <dbReference type="NCBI Taxonomy" id="2740462"/>
    <lineage>
        <taxon>Bacteria</taxon>
        <taxon>Pseudomonadati</taxon>
        <taxon>Bacteroidota</taxon>
        <taxon>Sphingobacteriia</taxon>
        <taxon>Sphingobacteriales</taxon>
        <taxon>Sphingobacteriaceae</taxon>
        <taxon>Mucilaginibacter</taxon>
    </lineage>
</organism>
<evidence type="ECO:0000256" key="8">
    <source>
        <dbReference type="ARBA" id="ARBA00022741"/>
    </source>
</evidence>
<keyword evidence="11 16" id="KW-0694">RNA-binding</keyword>
<dbReference type="SUPFAM" id="SSF50249">
    <property type="entry name" value="Nucleic acid-binding proteins"/>
    <property type="match status" value="1"/>
</dbReference>
<dbReference type="SUPFAM" id="SSF55681">
    <property type="entry name" value="Class II aaRS and biotin synthetases"/>
    <property type="match status" value="1"/>
</dbReference>
<dbReference type="SMART" id="SM00873">
    <property type="entry name" value="B3_4"/>
    <property type="match status" value="1"/>
</dbReference>
<dbReference type="GO" id="GO:0009328">
    <property type="term" value="C:phenylalanine-tRNA ligase complex"/>
    <property type="evidence" value="ECO:0007669"/>
    <property type="project" value="TreeGrafter"/>
</dbReference>
<comment type="similarity">
    <text evidence="2 15">Belongs to the phenylalanyl-tRNA synthetase beta subunit family. Type 1 subfamily.</text>
</comment>
<dbReference type="SUPFAM" id="SSF56037">
    <property type="entry name" value="PheT/TilS domain"/>
    <property type="match status" value="1"/>
</dbReference>
<keyword evidence="9 15" id="KW-0067">ATP-binding</keyword>
<evidence type="ECO:0000256" key="6">
    <source>
        <dbReference type="ARBA" id="ARBA00022598"/>
    </source>
</evidence>
<dbReference type="GO" id="GO:0006432">
    <property type="term" value="P:phenylalanyl-tRNA aminoacylation"/>
    <property type="evidence" value="ECO:0007669"/>
    <property type="project" value="UniProtKB-UniRule"/>
</dbReference>
<evidence type="ECO:0000313" key="20">
    <source>
        <dbReference type="EMBL" id="QKJ31705.1"/>
    </source>
</evidence>
<dbReference type="GO" id="GO:0000049">
    <property type="term" value="F:tRNA binding"/>
    <property type="evidence" value="ECO:0007669"/>
    <property type="project" value="UniProtKB-UniRule"/>
</dbReference>
<dbReference type="GO" id="GO:0005524">
    <property type="term" value="F:ATP binding"/>
    <property type="evidence" value="ECO:0007669"/>
    <property type="project" value="UniProtKB-UniRule"/>
</dbReference>
<dbReference type="EMBL" id="CP054139">
    <property type="protein sequence ID" value="QKJ31705.1"/>
    <property type="molecule type" value="Genomic_DNA"/>
</dbReference>
<feature type="domain" description="B5" evidence="19">
    <location>
        <begin position="409"/>
        <end position="485"/>
    </location>
</feature>
<comment type="subcellular location">
    <subcellularLocation>
        <location evidence="1 15">Cytoplasm</location>
    </subcellularLocation>
</comment>
<evidence type="ECO:0000256" key="16">
    <source>
        <dbReference type="PROSITE-ProRule" id="PRU00209"/>
    </source>
</evidence>
<dbReference type="SMART" id="SM00896">
    <property type="entry name" value="FDX-ACB"/>
    <property type="match status" value="1"/>
</dbReference>
<dbReference type="InterPro" id="IPR045864">
    <property type="entry name" value="aa-tRNA-synth_II/BPL/LPL"/>
</dbReference>
<dbReference type="InterPro" id="IPR012340">
    <property type="entry name" value="NA-bd_OB-fold"/>
</dbReference>
<evidence type="ECO:0000259" key="19">
    <source>
        <dbReference type="PROSITE" id="PS51483"/>
    </source>
</evidence>
<dbReference type="NCBIfam" id="NF045760">
    <property type="entry name" value="YtpR"/>
    <property type="match status" value="1"/>
</dbReference>
<feature type="domain" description="FDX-ACB" evidence="18">
    <location>
        <begin position="705"/>
        <end position="798"/>
    </location>
</feature>
<evidence type="ECO:0000256" key="10">
    <source>
        <dbReference type="ARBA" id="ARBA00022842"/>
    </source>
</evidence>
<protein>
    <recommendedName>
        <fullName evidence="15">Phenylalanine--tRNA ligase beta subunit</fullName>
        <ecNumber evidence="15">6.1.1.20</ecNumber>
    </recommendedName>
    <alternativeName>
        <fullName evidence="15">Phenylalanyl-tRNA synthetase beta subunit</fullName>
        <shortName evidence="15">PheRS</shortName>
    </alternativeName>
</protein>
<evidence type="ECO:0000256" key="12">
    <source>
        <dbReference type="ARBA" id="ARBA00022917"/>
    </source>
</evidence>
<keyword evidence="8 15" id="KW-0547">Nucleotide-binding</keyword>
<dbReference type="CDD" id="cd02796">
    <property type="entry name" value="tRNA_bind_bactPheRS"/>
    <property type="match status" value="1"/>
</dbReference>
<keyword evidence="6 15" id="KW-0436">Ligase</keyword>
<dbReference type="InterPro" id="IPR020825">
    <property type="entry name" value="Phe-tRNA_synthase-like_B3/B4"/>
</dbReference>
<dbReference type="SMART" id="SM00874">
    <property type="entry name" value="B5"/>
    <property type="match status" value="1"/>
</dbReference>
<dbReference type="Gene3D" id="2.40.50.140">
    <property type="entry name" value="Nucleic acid-binding proteins"/>
    <property type="match status" value="1"/>
</dbReference>
<dbReference type="FunFam" id="3.50.40.10:FF:000001">
    <property type="entry name" value="Phenylalanine--tRNA ligase beta subunit"/>
    <property type="match status" value="1"/>
</dbReference>
<dbReference type="InterPro" id="IPR005146">
    <property type="entry name" value="B3/B4_tRNA-bd"/>
</dbReference>
<evidence type="ECO:0000256" key="2">
    <source>
        <dbReference type="ARBA" id="ARBA00008653"/>
    </source>
</evidence>
<dbReference type="SUPFAM" id="SSF46955">
    <property type="entry name" value="Putative DNA-binding domain"/>
    <property type="match status" value="1"/>
</dbReference>
<dbReference type="InterPro" id="IPR005147">
    <property type="entry name" value="tRNA_synthase_B5-dom"/>
</dbReference>
<proteinExistence type="inferred from homology"/>
<dbReference type="Pfam" id="PF17759">
    <property type="entry name" value="tRNA_synthFbeta"/>
    <property type="match status" value="1"/>
</dbReference>
<dbReference type="NCBIfam" id="TIGR00472">
    <property type="entry name" value="pheT_bact"/>
    <property type="match status" value="1"/>
</dbReference>
<dbReference type="FunFam" id="2.40.50.140:FF:000045">
    <property type="entry name" value="Phenylalanine--tRNA ligase beta subunit"/>
    <property type="match status" value="1"/>
</dbReference>
<comment type="cofactor">
    <cofactor evidence="15">
        <name>Mg(2+)</name>
        <dbReference type="ChEBI" id="CHEBI:18420"/>
    </cofactor>
    <text evidence="15">Binds 2 magnesium ions per tetramer.</text>
</comment>
<dbReference type="RefSeq" id="WP_173416364.1">
    <property type="nucleotide sequence ID" value="NZ_CP054139.1"/>
</dbReference>
<evidence type="ECO:0000256" key="7">
    <source>
        <dbReference type="ARBA" id="ARBA00022723"/>
    </source>
</evidence>
<evidence type="ECO:0000259" key="18">
    <source>
        <dbReference type="PROSITE" id="PS51447"/>
    </source>
</evidence>
<reference evidence="20 21" key="1">
    <citation type="submission" date="2020-05" db="EMBL/GenBank/DDBJ databases">
        <title>Mucilaginibacter mali sp. nov.</title>
        <authorList>
            <person name="Kim H.S."/>
            <person name="Lee K.C."/>
            <person name="Suh M.K."/>
            <person name="Kim J.-S."/>
            <person name="Han K.-I."/>
            <person name="Eom M.K."/>
            <person name="Shin Y.K."/>
            <person name="Lee J.-S."/>
        </authorList>
    </citation>
    <scope>NUCLEOTIDE SEQUENCE [LARGE SCALE GENOMIC DNA]</scope>
    <source>
        <strain evidence="20 21">G2-14</strain>
    </source>
</reference>
<dbReference type="KEGG" id="mmab:HQ865_18680"/>
<dbReference type="PANTHER" id="PTHR10947:SF0">
    <property type="entry name" value="PHENYLALANINE--TRNA LIGASE BETA SUBUNIT"/>
    <property type="match status" value="1"/>
</dbReference>
<dbReference type="Gene3D" id="3.50.40.10">
    <property type="entry name" value="Phenylalanyl-trna Synthetase, Chain B, domain 3"/>
    <property type="match status" value="1"/>
</dbReference>
<dbReference type="InterPro" id="IPR002547">
    <property type="entry name" value="tRNA-bd_dom"/>
</dbReference>
<evidence type="ECO:0000256" key="14">
    <source>
        <dbReference type="ARBA" id="ARBA00049255"/>
    </source>
</evidence>
<dbReference type="PROSITE" id="PS50886">
    <property type="entry name" value="TRBD"/>
    <property type="match status" value="1"/>
</dbReference>
<evidence type="ECO:0000313" key="21">
    <source>
        <dbReference type="Proteomes" id="UP000505355"/>
    </source>
</evidence>
<keyword evidence="4 15" id="KW-0963">Cytoplasm</keyword>
<dbReference type="PANTHER" id="PTHR10947">
    <property type="entry name" value="PHENYLALANYL-TRNA SYNTHETASE BETA CHAIN AND LEUCINE-RICH REPEAT-CONTAINING PROTEIN 47"/>
    <property type="match status" value="1"/>
</dbReference>
<evidence type="ECO:0000256" key="15">
    <source>
        <dbReference type="HAMAP-Rule" id="MF_00283"/>
    </source>
</evidence>
<dbReference type="CDD" id="cd00769">
    <property type="entry name" value="PheRS_beta_core"/>
    <property type="match status" value="1"/>
</dbReference>
<keyword evidence="13 15" id="KW-0030">Aminoacyl-tRNA synthetase</keyword>
<dbReference type="FunFam" id="3.30.70.380:FF:000001">
    <property type="entry name" value="Phenylalanine--tRNA ligase beta subunit"/>
    <property type="match status" value="1"/>
</dbReference>
<evidence type="ECO:0000256" key="4">
    <source>
        <dbReference type="ARBA" id="ARBA00022490"/>
    </source>
</evidence>
<dbReference type="AlphaFoldDB" id="A0A7D4QBJ2"/>
<dbReference type="InterPro" id="IPR045060">
    <property type="entry name" value="Phe-tRNA-ligase_IIc_bsu"/>
</dbReference>
<keyword evidence="12 15" id="KW-0648">Protein biosynthesis</keyword>
<keyword evidence="21" id="KW-1185">Reference proteome</keyword>
<evidence type="ECO:0000256" key="5">
    <source>
        <dbReference type="ARBA" id="ARBA00022555"/>
    </source>
</evidence>
<dbReference type="PROSITE" id="PS51447">
    <property type="entry name" value="FDX_ACB"/>
    <property type="match status" value="1"/>
</dbReference>
<dbReference type="PROSITE" id="PS51483">
    <property type="entry name" value="B5"/>
    <property type="match status" value="1"/>
</dbReference>
<evidence type="ECO:0000256" key="9">
    <source>
        <dbReference type="ARBA" id="ARBA00022840"/>
    </source>
</evidence>
<name>A0A7D4QBJ2_9SPHI</name>
<feature type="binding site" evidence="15">
    <location>
        <position position="473"/>
    </location>
    <ligand>
        <name>Mg(2+)</name>
        <dbReference type="ChEBI" id="CHEBI:18420"/>
        <note>shared with alpha subunit</note>
    </ligand>
</feature>
<evidence type="ECO:0000259" key="17">
    <source>
        <dbReference type="PROSITE" id="PS50886"/>
    </source>
</evidence>
<dbReference type="InterPro" id="IPR041616">
    <property type="entry name" value="PheRS_beta_core"/>
</dbReference>
<comment type="subunit">
    <text evidence="3 15">Tetramer of two alpha and two beta subunits.</text>
</comment>
<dbReference type="Gene3D" id="3.30.56.10">
    <property type="match status" value="2"/>
</dbReference>
<feature type="domain" description="TRNA-binding" evidence="17">
    <location>
        <begin position="42"/>
        <end position="155"/>
    </location>
</feature>
<feature type="binding site" evidence="15">
    <location>
        <position position="463"/>
    </location>
    <ligand>
        <name>Mg(2+)</name>
        <dbReference type="ChEBI" id="CHEBI:18420"/>
        <note>shared with alpha subunit</note>
    </ligand>
</feature>
<dbReference type="GO" id="GO:0000287">
    <property type="term" value="F:magnesium ion binding"/>
    <property type="evidence" value="ECO:0007669"/>
    <property type="project" value="UniProtKB-UniRule"/>
</dbReference>
<dbReference type="SUPFAM" id="SSF54991">
    <property type="entry name" value="Anticodon-binding domain of PheRS"/>
    <property type="match status" value="1"/>
</dbReference>
<gene>
    <name evidence="15" type="primary">pheT</name>
    <name evidence="20" type="ORF">HQ865_18680</name>
</gene>
<keyword evidence="10 15" id="KW-0460">Magnesium</keyword>
<dbReference type="InterPro" id="IPR004532">
    <property type="entry name" value="Phe-tRNA-ligase_IIc_bsu_bact"/>
</dbReference>
<dbReference type="EC" id="6.1.1.20" evidence="15"/>
<dbReference type="InterPro" id="IPR009061">
    <property type="entry name" value="DNA-bd_dom_put_sf"/>
</dbReference>
<dbReference type="Pfam" id="PF03147">
    <property type="entry name" value="FDX-ACB"/>
    <property type="match status" value="1"/>
</dbReference>
<dbReference type="Gene3D" id="3.30.930.10">
    <property type="entry name" value="Bira Bifunctional Protein, Domain 2"/>
    <property type="match status" value="1"/>
</dbReference>
<evidence type="ECO:0000256" key="11">
    <source>
        <dbReference type="ARBA" id="ARBA00022884"/>
    </source>
</evidence>